<dbReference type="Proteomes" id="UP001589734">
    <property type="component" value="Unassembled WGS sequence"/>
</dbReference>
<evidence type="ECO:0000256" key="8">
    <source>
        <dbReference type="SAM" id="Phobius"/>
    </source>
</evidence>
<accession>A0ABV6BL26</accession>
<dbReference type="Pfam" id="PF13424">
    <property type="entry name" value="TPR_12"/>
    <property type="match status" value="1"/>
</dbReference>
<sequence length="573" mass="66231">MIPKRIYKYHYIISFFVLFLSCQKNQNSIVKKPKNNTEVEKLIAAAEFFTYKNVDSAFYYYNKAKLICNPSQNIENYVTVLNKMADLQLVLGDYAGSETTITEAIPYLKGIKNPVHLWNTYTTLGSTYLFMGDLNNAFLFYNKALALETNEQKKLVAKNNIATVLRQQKKYDEALQIFYTLSNKKEVIKNPLYLATTLDNIGICYLKTKNPEALQYLNQGLKIRKEINDNLGTGNSYLHVAEYYDKAKNPEMARKNAIESYKMLTKLHNVDNRLMALKLIIKNSSRDDLKKYSVLYVNLSDSIFEVRQKAKNQFARIKYDSKKEKEENLKLKTHKAENELKLERQKNRNVISYVVIALTLCLVLILYFYLTSKANREKIEAAYNSETRISKKLHDELANDIYHTMAFAENKNLALAENRDQLLNNLDAIYSRTRDISKENSIIITNENYIVSLKEMISGFSTSKINLILNGLDTIPWHQIDRNKKITVYRVLQELLVNMRKYSEATLVGITFKKTDKNIVINYTDNGKGIDTDKMIIKNGLHNVESRITKIKGKVNLTSSVNQGFKVSFKFPL</sequence>
<dbReference type="Gene3D" id="1.25.40.10">
    <property type="entry name" value="Tetratricopeptide repeat domain"/>
    <property type="match status" value="2"/>
</dbReference>
<dbReference type="PROSITE" id="PS50005">
    <property type="entry name" value="TPR"/>
    <property type="match status" value="1"/>
</dbReference>
<keyword evidence="5" id="KW-0902">Two-component regulatory system</keyword>
<evidence type="ECO:0000256" key="7">
    <source>
        <dbReference type="SAM" id="Coils"/>
    </source>
</evidence>
<dbReference type="InterPro" id="IPR011990">
    <property type="entry name" value="TPR-like_helical_dom_sf"/>
</dbReference>
<dbReference type="SUPFAM" id="SSF48452">
    <property type="entry name" value="TPR-like"/>
    <property type="match status" value="1"/>
</dbReference>
<dbReference type="RefSeq" id="WP_379683141.1">
    <property type="nucleotide sequence ID" value="NZ_JBHLYW010000003.1"/>
</dbReference>
<feature type="transmembrane region" description="Helical" evidence="8">
    <location>
        <begin position="350"/>
        <end position="370"/>
    </location>
</feature>
<keyword evidence="4" id="KW-0418">Kinase</keyword>
<keyword evidence="8" id="KW-0472">Membrane</keyword>
<reference evidence="10 11" key="1">
    <citation type="submission" date="2024-09" db="EMBL/GenBank/DDBJ databases">
        <authorList>
            <person name="Sun Q."/>
            <person name="Mori K."/>
        </authorList>
    </citation>
    <scope>NUCLEOTIDE SEQUENCE [LARGE SCALE GENOMIC DNA]</scope>
    <source>
        <strain evidence="10 11">CGMCC 1.12926</strain>
    </source>
</reference>
<gene>
    <name evidence="10" type="ORF">ACFFLS_03790</name>
</gene>
<comment type="catalytic activity">
    <reaction evidence="1">
        <text>ATP + protein L-histidine = ADP + protein N-phospho-L-histidine.</text>
        <dbReference type="EC" id="2.7.13.3"/>
    </reaction>
</comment>
<keyword evidence="6" id="KW-0802">TPR repeat</keyword>
<protein>
    <recommendedName>
        <fullName evidence="2">histidine kinase</fullName>
        <ecNumber evidence="2">2.7.13.3</ecNumber>
    </recommendedName>
</protein>
<dbReference type="PANTHER" id="PTHR24421:SF10">
    <property type="entry name" value="NITRATE_NITRITE SENSOR PROTEIN NARQ"/>
    <property type="match status" value="1"/>
</dbReference>
<keyword evidence="8" id="KW-0812">Transmembrane</keyword>
<dbReference type="PROSITE" id="PS51257">
    <property type="entry name" value="PROKAR_LIPOPROTEIN"/>
    <property type="match status" value="1"/>
</dbReference>
<name>A0ABV6BL26_9FLAO</name>
<keyword evidence="7" id="KW-0175">Coiled coil</keyword>
<proteinExistence type="predicted"/>
<evidence type="ECO:0000256" key="3">
    <source>
        <dbReference type="ARBA" id="ARBA00022679"/>
    </source>
</evidence>
<dbReference type="InterPro" id="IPR019734">
    <property type="entry name" value="TPR_rpt"/>
</dbReference>
<dbReference type="Gene3D" id="3.30.565.10">
    <property type="entry name" value="Histidine kinase-like ATPase, C-terminal domain"/>
    <property type="match status" value="1"/>
</dbReference>
<dbReference type="EC" id="2.7.13.3" evidence="2"/>
<evidence type="ECO:0000313" key="11">
    <source>
        <dbReference type="Proteomes" id="UP001589734"/>
    </source>
</evidence>
<dbReference type="SUPFAM" id="SSF55874">
    <property type="entry name" value="ATPase domain of HSP90 chaperone/DNA topoisomerase II/histidine kinase"/>
    <property type="match status" value="1"/>
</dbReference>
<evidence type="ECO:0000256" key="5">
    <source>
        <dbReference type="ARBA" id="ARBA00023012"/>
    </source>
</evidence>
<organism evidence="10 11">
    <name type="scientific">Flavobacterium procerum</name>
    <dbReference type="NCBI Taxonomy" id="1455569"/>
    <lineage>
        <taxon>Bacteria</taxon>
        <taxon>Pseudomonadati</taxon>
        <taxon>Bacteroidota</taxon>
        <taxon>Flavobacteriia</taxon>
        <taxon>Flavobacteriales</taxon>
        <taxon>Flavobacteriaceae</taxon>
        <taxon>Flavobacterium</taxon>
    </lineage>
</organism>
<comment type="caution">
    <text evidence="10">The sequence shown here is derived from an EMBL/GenBank/DDBJ whole genome shotgun (WGS) entry which is preliminary data.</text>
</comment>
<evidence type="ECO:0000256" key="2">
    <source>
        <dbReference type="ARBA" id="ARBA00012438"/>
    </source>
</evidence>
<dbReference type="PANTHER" id="PTHR24421">
    <property type="entry name" value="NITRATE/NITRITE SENSOR PROTEIN NARX-RELATED"/>
    <property type="match status" value="1"/>
</dbReference>
<dbReference type="InterPro" id="IPR036890">
    <property type="entry name" value="HATPase_C_sf"/>
</dbReference>
<dbReference type="Pfam" id="PF13181">
    <property type="entry name" value="TPR_8"/>
    <property type="match status" value="1"/>
</dbReference>
<evidence type="ECO:0000256" key="1">
    <source>
        <dbReference type="ARBA" id="ARBA00000085"/>
    </source>
</evidence>
<feature type="coiled-coil region" evidence="7">
    <location>
        <begin position="319"/>
        <end position="346"/>
    </location>
</feature>
<feature type="domain" description="Histidine kinase/HSP90-like ATPase" evidence="9">
    <location>
        <begin position="485"/>
        <end position="573"/>
    </location>
</feature>
<keyword evidence="8" id="KW-1133">Transmembrane helix</keyword>
<dbReference type="Pfam" id="PF02518">
    <property type="entry name" value="HATPase_c"/>
    <property type="match status" value="1"/>
</dbReference>
<dbReference type="EMBL" id="JBHLYW010000003">
    <property type="protein sequence ID" value="MFC0076144.1"/>
    <property type="molecule type" value="Genomic_DNA"/>
</dbReference>
<evidence type="ECO:0000313" key="10">
    <source>
        <dbReference type="EMBL" id="MFC0076144.1"/>
    </source>
</evidence>
<dbReference type="SMART" id="SM00028">
    <property type="entry name" value="TPR"/>
    <property type="match status" value="4"/>
</dbReference>
<dbReference type="InterPro" id="IPR050482">
    <property type="entry name" value="Sensor_HK_TwoCompSys"/>
</dbReference>
<evidence type="ECO:0000259" key="9">
    <source>
        <dbReference type="Pfam" id="PF02518"/>
    </source>
</evidence>
<feature type="repeat" description="TPR" evidence="6">
    <location>
        <begin position="118"/>
        <end position="151"/>
    </location>
</feature>
<evidence type="ECO:0000256" key="4">
    <source>
        <dbReference type="ARBA" id="ARBA00022777"/>
    </source>
</evidence>
<dbReference type="InterPro" id="IPR003594">
    <property type="entry name" value="HATPase_dom"/>
</dbReference>
<keyword evidence="3" id="KW-0808">Transferase</keyword>
<keyword evidence="11" id="KW-1185">Reference proteome</keyword>
<evidence type="ECO:0000256" key="6">
    <source>
        <dbReference type="PROSITE-ProRule" id="PRU00339"/>
    </source>
</evidence>